<dbReference type="Gene3D" id="2.60.40.3210">
    <property type="entry name" value="Zona pellucida, ZP-N domain"/>
    <property type="match status" value="1"/>
</dbReference>
<evidence type="ECO:0000256" key="1">
    <source>
        <dbReference type="ARBA" id="ARBA00023157"/>
    </source>
</evidence>
<dbReference type="PRINTS" id="PR00023">
    <property type="entry name" value="ZPELLUCIDA"/>
</dbReference>
<sequence>MPVLFLVPDYFLPFGDGDIVNPISDDGSSEAIFLQQPFIYFGRIYSQIYVNNNGHLTFTGQLSAYVPYLNSGIDIVAPLWTDLNNENGGTISYREDTSSAVLAQVTEAVNQYFPDVPFTASSAFVATWNRVPYFNDGGMVTFQVVLVSNSDRSFILINYGDIAETGQVWLAGFDTVDSSDSFTISLLSASELSSSSNVNYNGRWVFQVKGVHDVCNNCTENEACQERGGVYGCGCLQGQRPNPEIFDAVESCASSTGSISLSRCQLFESGFYPETLHLNDPSCKGTLENGRLLFYFDNEGHICGTTLRSNSTHFIYQNSIQFNPRNTGQSIISRDIWMNMTFSCAYPLIQTLSMPMGFQAEGGVVSKELPAGQGTYQIRMIPYHDAQFTSPYVEEQVQVNQQMYVAVEVEGVDRNQIAIVLDNCWATPVNDAEYHIRWNLIIRECPNPDDPTVEVLQNGIDTSSHFSFRMFTFSGISDHVFLHCEVHLCLVQNGRCALICNHGYRSRRQRSLDFLHSTAISMGLKAQ</sequence>
<evidence type="ECO:0000259" key="4">
    <source>
        <dbReference type="PROSITE" id="PS51220"/>
    </source>
</evidence>
<dbReference type="InterPro" id="IPR052749">
    <property type="entry name" value="Alpha-tectorin"/>
</dbReference>
<dbReference type="AlphaFoldDB" id="A0A3N0YHH8"/>
<keyword evidence="1" id="KW-1015">Disulfide bond</keyword>
<dbReference type="InterPro" id="IPR003886">
    <property type="entry name" value="NIDO_dom"/>
</dbReference>
<protein>
    <submittedName>
        <fullName evidence="5">Alpha-tectorin</fullName>
    </submittedName>
</protein>
<name>A0A3N0YHH8_ANAGA</name>
<dbReference type="InterPro" id="IPR042235">
    <property type="entry name" value="ZP-C_dom"/>
</dbReference>
<feature type="domain" description="ZP" evidence="3">
    <location>
        <begin position="251"/>
        <end position="507"/>
    </location>
</feature>
<keyword evidence="6" id="KW-1185">Reference proteome</keyword>
<dbReference type="PROSITE" id="PS51220">
    <property type="entry name" value="NIDO"/>
    <property type="match status" value="1"/>
</dbReference>
<dbReference type="PROSITE" id="PS51034">
    <property type="entry name" value="ZP_2"/>
    <property type="match status" value="1"/>
</dbReference>
<dbReference type="InterPro" id="IPR001507">
    <property type="entry name" value="ZP_dom"/>
</dbReference>
<evidence type="ECO:0000313" key="6">
    <source>
        <dbReference type="Proteomes" id="UP000281406"/>
    </source>
</evidence>
<dbReference type="SMART" id="SM00241">
    <property type="entry name" value="ZP"/>
    <property type="match status" value="1"/>
</dbReference>
<proteinExistence type="predicted"/>
<organism evidence="5 6">
    <name type="scientific">Anabarilius grahami</name>
    <name type="common">Kanglang fish</name>
    <name type="synonym">Barilius grahami</name>
    <dbReference type="NCBI Taxonomy" id="495550"/>
    <lineage>
        <taxon>Eukaryota</taxon>
        <taxon>Metazoa</taxon>
        <taxon>Chordata</taxon>
        <taxon>Craniata</taxon>
        <taxon>Vertebrata</taxon>
        <taxon>Euteleostomi</taxon>
        <taxon>Actinopterygii</taxon>
        <taxon>Neopterygii</taxon>
        <taxon>Teleostei</taxon>
        <taxon>Ostariophysi</taxon>
        <taxon>Cypriniformes</taxon>
        <taxon>Xenocyprididae</taxon>
        <taxon>Xenocypridinae</taxon>
        <taxon>Xenocypridinae incertae sedis</taxon>
        <taxon>Anabarilius</taxon>
    </lineage>
</organism>
<reference evidence="5 6" key="1">
    <citation type="submission" date="2018-10" db="EMBL/GenBank/DDBJ databases">
        <title>Genome assembly for a Yunnan-Guizhou Plateau 3E fish, Anabarilius grahami (Regan), and its evolutionary and genetic applications.</title>
        <authorList>
            <person name="Jiang W."/>
        </authorList>
    </citation>
    <scope>NUCLEOTIDE SEQUENCE [LARGE SCALE GENOMIC DNA]</scope>
    <source>
        <strain evidence="5">AG-KIZ</strain>
        <tissue evidence="5">Muscle</tissue>
    </source>
</reference>
<evidence type="ECO:0000256" key="2">
    <source>
        <dbReference type="ARBA" id="ARBA00023180"/>
    </source>
</evidence>
<gene>
    <name evidence="5" type="ORF">DPX16_0968</name>
</gene>
<keyword evidence="2" id="KW-0325">Glycoprotein</keyword>
<dbReference type="Pfam" id="PF06119">
    <property type="entry name" value="NIDO"/>
    <property type="match status" value="1"/>
</dbReference>
<comment type="caution">
    <text evidence="5">The sequence shown here is derived from an EMBL/GenBank/DDBJ whole genome shotgun (WGS) entry which is preliminary data.</text>
</comment>
<dbReference type="InterPro" id="IPR055355">
    <property type="entry name" value="ZP-C"/>
</dbReference>
<dbReference type="PANTHER" id="PTHR46160:SF9">
    <property type="entry name" value="PROTEIN PRY2-RELATED"/>
    <property type="match status" value="1"/>
</dbReference>
<dbReference type="InterPro" id="IPR055356">
    <property type="entry name" value="ZP-N"/>
</dbReference>
<dbReference type="Pfam" id="PF23344">
    <property type="entry name" value="ZP-N"/>
    <property type="match status" value="1"/>
</dbReference>
<dbReference type="EMBL" id="RJVU01042597">
    <property type="protein sequence ID" value="ROL45310.1"/>
    <property type="molecule type" value="Genomic_DNA"/>
</dbReference>
<accession>A0A3N0YHH8</accession>
<dbReference type="InterPro" id="IPR048290">
    <property type="entry name" value="ZP_chr"/>
</dbReference>
<evidence type="ECO:0000259" key="3">
    <source>
        <dbReference type="PROSITE" id="PS51034"/>
    </source>
</evidence>
<dbReference type="Pfam" id="PF00100">
    <property type="entry name" value="Zona_pellucida"/>
    <property type="match status" value="1"/>
</dbReference>
<feature type="domain" description="NIDO" evidence="4">
    <location>
        <begin position="78"/>
        <end position="211"/>
    </location>
</feature>
<dbReference type="Gene3D" id="2.60.40.4100">
    <property type="entry name" value="Zona pellucida, ZP-C domain"/>
    <property type="match status" value="1"/>
</dbReference>
<dbReference type="PANTHER" id="PTHR46160">
    <property type="entry name" value="ALPHA-TECTORIN-RELATED"/>
    <property type="match status" value="1"/>
</dbReference>
<dbReference type="GO" id="GO:0007160">
    <property type="term" value="P:cell-matrix adhesion"/>
    <property type="evidence" value="ECO:0007669"/>
    <property type="project" value="InterPro"/>
</dbReference>
<evidence type="ECO:0000313" key="5">
    <source>
        <dbReference type="EMBL" id="ROL45310.1"/>
    </source>
</evidence>
<dbReference type="Proteomes" id="UP000281406">
    <property type="component" value="Unassembled WGS sequence"/>
</dbReference>
<dbReference type="SMART" id="SM00539">
    <property type="entry name" value="NIDO"/>
    <property type="match status" value="1"/>
</dbReference>
<dbReference type="OrthoDB" id="9987373at2759"/>